<name>A0A2A6FML0_9MICO</name>
<reference evidence="2" key="1">
    <citation type="submission" date="2017-03" db="EMBL/GenBank/DDBJ databases">
        <authorList>
            <person name="Lund M.B."/>
        </authorList>
    </citation>
    <scope>NUCLEOTIDE SEQUENCE [LARGE SCALE GENOMIC DNA]</scope>
</reference>
<gene>
    <name evidence="1" type="ORF">B5766_12885</name>
</gene>
<sequence length="225" mass="24269">MSESEAPRPEWSRVALHGEFLALANSLRECFDHLGDDECELISDCAVDAHIAGYLVASGRWSTVEGAAQLVKAHDALRDIQAASSQLKAALKTLERLDVERPSMGPVRAALPETLAGLGSQVHEYAAALRAGEISERISAFGTTLCTYATTLDTPPSSDQISALLVDVVAGLAVFTPCLSTENRLKPAHFPDSASSGRWRLEYDLCLLLDSLMILTLGESWSRDE</sequence>
<comment type="caution">
    <text evidence="1">The sequence shown here is derived from an EMBL/GenBank/DDBJ whole genome shotgun (WGS) entry which is preliminary data.</text>
</comment>
<dbReference type="EMBL" id="NAEP01000069">
    <property type="protein sequence ID" value="PDQ34122.1"/>
    <property type="molecule type" value="Genomic_DNA"/>
</dbReference>
<organism evidence="1 2">
    <name type="scientific">Candidatus Lumbricidiphila eiseniae</name>
    <dbReference type="NCBI Taxonomy" id="1969409"/>
    <lineage>
        <taxon>Bacteria</taxon>
        <taxon>Bacillati</taxon>
        <taxon>Actinomycetota</taxon>
        <taxon>Actinomycetes</taxon>
        <taxon>Micrococcales</taxon>
        <taxon>Microbacteriaceae</taxon>
        <taxon>Candidatus Lumbricidiphila</taxon>
    </lineage>
</organism>
<protein>
    <submittedName>
        <fullName evidence="1">Uncharacterized protein</fullName>
    </submittedName>
</protein>
<evidence type="ECO:0000313" key="2">
    <source>
        <dbReference type="Proteomes" id="UP000219994"/>
    </source>
</evidence>
<evidence type="ECO:0000313" key="1">
    <source>
        <dbReference type="EMBL" id="PDQ34122.1"/>
    </source>
</evidence>
<dbReference type="Proteomes" id="UP000219994">
    <property type="component" value="Unassembled WGS sequence"/>
</dbReference>
<proteinExistence type="predicted"/>
<accession>A0A2A6FML0</accession>
<dbReference type="AlphaFoldDB" id="A0A2A6FML0"/>